<dbReference type="InterPro" id="IPR045018">
    <property type="entry name" value="Azg-like"/>
</dbReference>
<dbReference type="GO" id="GO:0012505">
    <property type="term" value="C:endomembrane system"/>
    <property type="evidence" value="ECO:0007669"/>
    <property type="project" value="UniProtKB-SubCell"/>
</dbReference>
<dbReference type="EMBL" id="FNEC01000026">
    <property type="protein sequence ID" value="SDJ96712.1"/>
    <property type="molecule type" value="Genomic_DNA"/>
</dbReference>
<feature type="transmembrane region" description="Helical" evidence="3">
    <location>
        <begin position="6"/>
        <end position="29"/>
    </location>
</feature>
<dbReference type="PANTHER" id="PTHR43337:SF1">
    <property type="entry name" value="XANTHINE_URACIL PERMEASE C887.17-RELATED"/>
    <property type="match status" value="1"/>
</dbReference>
<accession>A0A1G8Y1N9</accession>
<evidence type="ECO:0000256" key="1">
    <source>
        <dbReference type="ARBA" id="ARBA00004127"/>
    </source>
</evidence>
<feature type="non-terminal residue" evidence="4">
    <location>
        <position position="1"/>
    </location>
</feature>
<dbReference type="Proteomes" id="UP000199693">
    <property type="component" value="Unassembled WGS sequence"/>
</dbReference>
<proteinExistence type="predicted"/>
<evidence type="ECO:0000256" key="2">
    <source>
        <dbReference type="ARBA" id="ARBA00022448"/>
    </source>
</evidence>
<dbReference type="GO" id="GO:0005886">
    <property type="term" value="C:plasma membrane"/>
    <property type="evidence" value="ECO:0007669"/>
    <property type="project" value="TreeGrafter"/>
</dbReference>
<keyword evidence="3" id="KW-0812">Transmembrane</keyword>
<name>A0A1G8Y1N9_9PSED</name>
<evidence type="ECO:0000313" key="4">
    <source>
        <dbReference type="EMBL" id="SDJ96712.1"/>
    </source>
</evidence>
<keyword evidence="3" id="KW-1133">Transmembrane helix</keyword>
<keyword evidence="3" id="KW-0472">Membrane</keyword>
<sequence length="59" mass="6431">TIPAIVTVIMMPLTFSVADGIAMGFVTYVAMKVFTGRHKDVTVSLYALCAIFVAKFIFL</sequence>
<gene>
    <name evidence="4" type="ORF">SAMN05216189_10261</name>
</gene>
<feature type="transmembrane region" description="Helical" evidence="3">
    <location>
        <begin position="41"/>
        <end position="58"/>
    </location>
</feature>
<dbReference type="GO" id="GO:0015207">
    <property type="term" value="F:adenine transmembrane transporter activity"/>
    <property type="evidence" value="ECO:0007669"/>
    <property type="project" value="TreeGrafter"/>
</dbReference>
<keyword evidence="2" id="KW-0813">Transport</keyword>
<dbReference type="AlphaFoldDB" id="A0A1G8Y1N9"/>
<organism evidence="4 5">
    <name type="scientific">Pseudomonas delhiensis</name>
    <dbReference type="NCBI Taxonomy" id="366289"/>
    <lineage>
        <taxon>Bacteria</taxon>
        <taxon>Pseudomonadati</taxon>
        <taxon>Pseudomonadota</taxon>
        <taxon>Gammaproteobacteria</taxon>
        <taxon>Pseudomonadales</taxon>
        <taxon>Pseudomonadaceae</taxon>
        <taxon>Pseudomonas</taxon>
    </lineage>
</organism>
<evidence type="ECO:0000313" key="5">
    <source>
        <dbReference type="Proteomes" id="UP000199693"/>
    </source>
</evidence>
<comment type="subcellular location">
    <subcellularLocation>
        <location evidence="1">Endomembrane system</location>
        <topology evidence="1">Multi-pass membrane protein</topology>
    </subcellularLocation>
</comment>
<evidence type="ECO:0000256" key="3">
    <source>
        <dbReference type="SAM" id="Phobius"/>
    </source>
</evidence>
<dbReference type="PANTHER" id="PTHR43337">
    <property type="entry name" value="XANTHINE/URACIL PERMEASE C887.17-RELATED"/>
    <property type="match status" value="1"/>
</dbReference>
<reference evidence="4 5" key="1">
    <citation type="submission" date="2016-10" db="EMBL/GenBank/DDBJ databases">
        <authorList>
            <person name="de Groot N.N."/>
        </authorList>
    </citation>
    <scope>NUCLEOTIDE SEQUENCE [LARGE SCALE GENOMIC DNA]</scope>
    <source>
        <strain evidence="4 5">CCM 7361</strain>
    </source>
</reference>
<protein>
    <submittedName>
        <fullName evidence="4">Putative MFS transporter, AGZA family, xanthine/uracil permease</fullName>
    </submittedName>
</protein>